<dbReference type="PANTHER" id="PTHR36442:SF1">
    <property type="entry name" value="CYCLIC-DI-AMP PHOSPHODIESTERASE PGPH"/>
    <property type="match status" value="1"/>
</dbReference>
<gene>
    <name evidence="4" type="ORF">GCM10022410_24110</name>
</gene>
<dbReference type="InterPro" id="IPR011624">
    <property type="entry name" value="Metal-dep_PHydrolase_7TM_extra"/>
</dbReference>
<dbReference type="InterPro" id="IPR006675">
    <property type="entry name" value="HDIG_dom"/>
</dbReference>
<dbReference type="InterPro" id="IPR052722">
    <property type="entry name" value="PgpH_phosphodiesterase"/>
</dbReference>
<dbReference type="NCBIfam" id="TIGR00277">
    <property type="entry name" value="HDIG"/>
    <property type="match status" value="1"/>
</dbReference>
<dbReference type="CDD" id="cd00077">
    <property type="entry name" value="HDc"/>
    <property type="match status" value="1"/>
</dbReference>
<evidence type="ECO:0000313" key="4">
    <source>
        <dbReference type="EMBL" id="GAA4078932.1"/>
    </source>
</evidence>
<dbReference type="RefSeq" id="WP_344913583.1">
    <property type="nucleotide sequence ID" value="NZ_BAABDL010000135.1"/>
</dbReference>
<evidence type="ECO:0000259" key="3">
    <source>
        <dbReference type="SMART" id="SM00471"/>
    </source>
</evidence>
<comment type="caution">
    <text evidence="4">The sequence shown here is derived from an EMBL/GenBank/DDBJ whole genome shotgun (WGS) entry which is preliminary data.</text>
</comment>
<keyword evidence="5" id="KW-1185">Reference proteome</keyword>
<keyword evidence="2" id="KW-0812">Transmembrane</keyword>
<feature type="domain" description="HD/PDEase" evidence="3">
    <location>
        <begin position="514"/>
        <end position="669"/>
    </location>
</feature>
<feature type="transmembrane region" description="Helical" evidence="2">
    <location>
        <begin position="460"/>
        <end position="485"/>
    </location>
</feature>
<feature type="transmembrane region" description="Helical" evidence="2">
    <location>
        <begin position="356"/>
        <end position="372"/>
    </location>
</feature>
<feature type="compositionally biased region" description="Polar residues" evidence="1">
    <location>
        <begin position="119"/>
        <end position="138"/>
    </location>
</feature>
<evidence type="ECO:0000256" key="2">
    <source>
        <dbReference type="SAM" id="Phobius"/>
    </source>
</evidence>
<accession>A0ABP7W1N7</accession>
<dbReference type="EMBL" id="BAABDL010000135">
    <property type="protein sequence ID" value="GAA4078932.1"/>
    <property type="molecule type" value="Genomic_DNA"/>
</dbReference>
<feature type="transmembrane region" description="Helical" evidence="2">
    <location>
        <begin position="377"/>
        <end position="393"/>
    </location>
</feature>
<protein>
    <submittedName>
        <fullName evidence="4">HD family phosphohydrolase</fullName>
    </submittedName>
</protein>
<name>A0ABP7W1N7_9BACI</name>
<dbReference type="SMART" id="SM00471">
    <property type="entry name" value="HDc"/>
    <property type="match status" value="1"/>
</dbReference>
<dbReference type="InterPro" id="IPR006674">
    <property type="entry name" value="HD_domain"/>
</dbReference>
<feature type="region of interest" description="Disordered" evidence="1">
    <location>
        <begin position="108"/>
        <end position="138"/>
    </location>
</feature>
<evidence type="ECO:0000256" key="1">
    <source>
        <dbReference type="SAM" id="MobiDB-lite"/>
    </source>
</evidence>
<feature type="transmembrane region" description="Helical" evidence="2">
    <location>
        <begin position="435"/>
        <end position="454"/>
    </location>
</feature>
<evidence type="ECO:0000313" key="5">
    <source>
        <dbReference type="Proteomes" id="UP001501734"/>
    </source>
</evidence>
<keyword evidence="2" id="KW-1133">Transmembrane helix</keyword>
<dbReference type="Pfam" id="PF01966">
    <property type="entry name" value="HD"/>
    <property type="match status" value="1"/>
</dbReference>
<dbReference type="Pfam" id="PF07698">
    <property type="entry name" value="7TM-7TMR_HD"/>
    <property type="match status" value="1"/>
</dbReference>
<dbReference type="InterPro" id="IPR003607">
    <property type="entry name" value="HD/PDEase_dom"/>
</dbReference>
<dbReference type="Pfam" id="PF07697">
    <property type="entry name" value="7TMR-HDED"/>
    <property type="match status" value="1"/>
</dbReference>
<keyword evidence="2" id="KW-0472">Membrane</keyword>
<feature type="transmembrane region" description="Helical" evidence="2">
    <location>
        <begin position="405"/>
        <end position="423"/>
    </location>
</feature>
<dbReference type="SUPFAM" id="SSF109604">
    <property type="entry name" value="HD-domain/PDEase-like"/>
    <property type="match status" value="1"/>
</dbReference>
<feature type="transmembrane region" description="Helical" evidence="2">
    <location>
        <begin position="328"/>
        <end position="350"/>
    </location>
</feature>
<proteinExistence type="predicted"/>
<dbReference type="PANTHER" id="PTHR36442">
    <property type="entry name" value="CYCLIC-DI-AMP PHOSPHODIESTERASE PGPH"/>
    <property type="match status" value="1"/>
</dbReference>
<dbReference type="InterPro" id="IPR011621">
    <property type="entry name" value="Metal-dep_PHydrolase_7TM_intra"/>
</dbReference>
<reference evidence="5" key="1">
    <citation type="journal article" date="2019" name="Int. J. Syst. Evol. Microbiol.">
        <title>The Global Catalogue of Microorganisms (GCM) 10K type strain sequencing project: providing services to taxonomists for standard genome sequencing and annotation.</title>
        <authorList>
            <consortium name="The Broad Institute Genomics Platform"/>
            <consortium name="The Broad Institute Genome Sequencing Center for Infectious Disease"/>
            <person name="Wu L."/>
            <person name="Ma J."/>
        </authorList>
    </citation>
    <scope>NUCLEOTIDE SEQUENCE [LARGE SCALE GENOMIC DNA]</scope>
    <source>
        <strain evidence="5">JCM 17250</strain>
    </source>
</reference>
<organism evidence="4 5">
    <name type="scientific">Amphibacillus indicireducens</name>
    <dbReference type="NCBI Taxonomy" id="1076330"/>
    <lineage>
        <taxon>Bacteria</taxon>
        <taxon>Bacillati</taxon>
        <taxon>Bacillota</taxon>
        <taxon>Bacilli</taxon>
        <taxon>Bacillales</taxon>
        <taxon>Bacillaceae</taxon>
        <taxon>Amphibacillus</taxon>
    </lineage>
</organism>
<feature type="transmembrane region" description="Helical" evidence="2">
    <location>
        <begin position="294"/>
        <end position="316"/>
    </location>
</feature>
<sequence>MKLIINQLKKYSKSIQVILTLLIIGVTITLATLTNVYTETYEIERYSIANDTIQSPITIENTRETERRKRESLSAVEDRYLIATEVAEERIDYVNELFDVIETVNQPVKPVQDEEESSENTNQTQSADNQLNQTKETLPTKTVADKLIELKQLVSQELVENLADEDLTQLISTTDRERTIAYELLTTTLNEIFNEGIKQEELSDAKAQLAQRFQFSTLNDELKESLLQVGEFALVENSFFSLEETLEAESQAITNVDPAMIRAGEVIVREGQTITNEIYDKLDLVGLLNSDRNLFPVIGLVVLVLMLISLIGYGLITYIDKRYLQFNYLFTLIVISVVMIGMMKAISLFSTDTNKYFLLMPIAASSILLKILFRERLAIVFAIVYSIVGTIIFNEQIPGSLNLEVGIYFLAAQLCSIATLVAIKDRVAVFKTVSIAGIVNVLAILSFVFLSYDSYQLSEILLFIVFAYVSALISGIVAIGALPFFESVLKLLSDTKLLTLANPNHPLLRRILTEAPGTYHHSVMVANLSEAACEAIGGNGLLARVASYYHDLGKIKKPHYFIENQMGMENPHNFLEPTQSADIIINHPYDGAKILQDHKLPIEIINIAKEHHGTSLLKYFYYKEKETNEEVEEERFRYPGPLPQSKESAIVSLCDPIEAAVRSLEQPTKEKIDKLIDSIIKDRLQDGQLNDSHLTFKELTKIKQTISETLTGIYHSRIQYPKDTKEAD</sequence>
<dbReference type="Gene3D" id="1.10.3210.10">
    <property type="entry name" value="Hypothetical protein af1432"/>
    <property type="match status" value="1"/>
</dbReference>
<dbReference type="Proteomes" id="UP001501734">
    <property type="component" value="Unassembled WGS sequence"/>
</dbReference>